<organism evidence="2 3">
    <name type="scientific">Rotaria socialis</name>
    <dbReference type="NCBI Taxonomy" id="392032"/>
    <lineage>
        <taxon>Eukaryota</taxon>
        <taxon>Metazoa</taxon>
        <taxon>Spiralia</taxon>
        <taxon>Gnathifera</taxon>
        <taxon>Rotifera</taxon>
        <taxon>Eurotatoria</taxon>
        <taxon>Bdelloidea</taxon>
        <taxon>Philodinida</taxon>
        <taxon>Philodinidae</taxon>
        <taxon>Rotaria</taxon>
    </lineage>
</organism>
<name>A0A818BZ14_9BILA</name>
<evidence type="ECO:0000313" key="3">
    <source>
        <dbReference type="Proteomes" id="UP000663833"/>
    </source>
</evidence>
<keyword evidence="1" id="KW-1133">Transmembrane helix</keyword>
<dbReference type="AlphaFoldDB" id="A0A818BZ14"/>
<keyword evidence="1" id="KW-0812">Transmembrane</keyword>
<sequence>MICFGLLTLFNIRSRFIRRIEPSQKTDGESYKNSTWLNTNLQPAREARQRDKQSIQLALYQGAIFTMLNTLWSLYPLYAFVLLTAPSISFEQILILGIWEAFGLNLLSIYAAITLILYTLVLGSF</sequence>
<comment type="caution">
    <text evidence="2">The sequence shown here is derived from an EMBL/GenBank/DDBJ whole genome shotgun (WGS) entry which is preliminary data.</text>
</comment>
<dbReference type="EMBL" id="CAJNYD010002533">
    <property type="protein sequence ID" value="CAF3424272.1"/>
    <property type="molecule type" value="Genomic_DNA"/>
</dbReference>
<reference evidence="2" key="1">
    <citation type="submission" date="2021-02" db="EMBL/GenBank/DDBJ databases">
        <authorList>
            <person name="Nowell W R."/>
        </authorList>
    </citation>
    <scope>NUCLEOTIDE SEQUENCE</scope>
</reference>
<keyword evidence="1" id="KW-0472">Membrane</keyword>
<dbReference type="Proteomes" id="UP000663833">
    <property type="component" value="Unassembled WGS sequence"/>
</dbReference>
<proteinExistence type="predicted"/>
<protein>
    <submittedName>
        <fullName evidence="2">Uncharacterized protein</fullName>
    </submittedName>
</protein>
<evidence type="ECO:0000256" key="1">
    <source>
        <dbReference type="SAM" id="Phobius"/>
    </source>
</evidence>
<gene>
    <name evidence="2" type="ORF">LUA448_LOCUS19732</name>
</gene>
<accession>A0A818BZ14</accession>
<feature type="transmembrane region" description="Helical" evidence="1">
    <location>
        <begin position="93"/>
        <end position="121"/>
    </location>
</feature>
<evidence type="ECO:0000313" key="2">
    <source>
        <dbReference type="EMBL" id="CAF3424272.1"/>
    </source>
</evidence>